<dbReference type="Pfam" id="PF13899">
    <property type="entry name" value="Thioredoxin_7"/>
    <property type="match status" value="1"/>
</dbReference>
<organism evidence="1 2">
    <name type="scientific">Flavobacterium cyanobacteriorum</name>
    <dbReference type="NCBI Taxonomy" id="2022802"/>
    <lineage>
        <taxon>Bacteria</taxon>
        <taxon>Pseudomonadati</taxon>
        <taxon>Bacteroidota</taxon>
        <taxon>Flavobacteriia</taxon>
        <taxon>Flavobacteriales</taxon>
        <taxon>Flavobacteriaceae</taxon>
        <taxon>Flavobacterium</taxon>
    </lineage>
</organism>
<dbReference type="Proteomes" id="UP000216605">
    <property type="component" value="Unassembled WGS sequence"/>
</dbReference>
<dbReference type="SUPFAM" id="SSF52833">
    <property type="entry name" value="Thioredoxin-like"/>
    <property type="match status" value="1"/>
</dbReference>
<evidence type="ECO:0000313" key="2">
    <source>
        <dbReference type="Proteomes" id="UP000216605"/>
    </source>
</evidence>
<gene>
    <name evidence="1" type="ORF">CHU92_08755</name>
</gene>
<accession>A0A255Z6P5</accession>
<dbReference type="AlphaFoldDB" id="A0A255Z6P5"/>
<dbReference type="Gene3D" id="3.40.30.10">
    <property type="entry name" value="Glutaredoxin"/>
    <property type="match status" value="1"/>
</dbReference>
<dbReference type="EMBL" id="NOXV01000258">
    <property type="protein sequence ID" value="OYQ37217.1"/>
    <property type="molecule type" value="Genomic_DNA"/>
</dbReference>
<dbReference type="InterPro" id="IPR036249">
    <property type="entry name" value="Thioredoxin-like_sf"/>
</dbReference>
<evidence type="ECO:0008006" key="3">
    <source>
        <dbReference type="Google" id="ProtNLM"/>
    </source>
</evidence>
<dbReference type="OrthoDB" id="9811036at2"/>
<name>A0A255Z6P5_9FLAO</name>
<evidence type="ECO:0000313" key="1">
    <source>
        <dbReference type="EMBL" id="OYQ37217.1"/>
    </source>
</evidence>
<comment type="caution">
    <text evidence="1">The sequence shown here is derived from an EMBL/GenBank/DDBJ whole genome shotgun (WGS) entry which is preliminary data.</text>
</comment>
<dbReference type="RefSeq" id="WP_094414679.1">
    <property type="nucleotide sequence ID" value="NZ_NOXV01000258.1"/>
</dbReference>
<proteinExistence type="predicted"/>
<protein>
    <recommendedName>
        <fullName evidence="3">Thioredoxin family protein</fullName>
    </recommendedName>
</protein>
<sequence>MKIKVLILLLLLGGFAFGQKKYAVSFEELPLKMTENPKPVVVKIYTDWCGICKIQDKQVEKDIELQQIFAKDFYYVEFNAESRADITFNGRTYRFIPHGTKGGIHELAVALGGKQLSYPCWVLLDPGYYVTARHSGLLKPKQLKALLSSEP</sequence>
<keyword evidence="2" id="KW-1185">Reference proteome</keyword>
<reference evidence="1 2" key="1">
    <citation type="submission" date="2017-07" db="EMBL/GenBank/DDBJ databases">
        <title>Flavobacterium cyanobacteriorum sp. nov., isolated from cyanobacterial aggregates in a eutrophic lake.</title>
        <authorList>
            <person name="Cai H."/>
        </authorList>
    </citation>
    <scope>NUCLEOTIDE SEQUENCE [LARGE SCALE GENOMIC DNA]</scope>
    <source>
        <strain evidence="1 2">TH021</strain>
    </source>
</reference>